<keyword evidence="2" id="KW-0732">Signal</keyword>
<evidence type="ECO:0000256" key="1">
    <source>
        <dbReference type="ARBA" id="ARBA00008814"/>
    </source>
</evidence>
<dbReference type="PANTHER" id="PTHR30535:SF34">
    <property type="entry name" value="MOLYBDATE-BINDING PROTEIN MOLA"/>
    <property type="match status" value="1"/>
</dbReference>
<evidence type="ECO:0000259" key="3">
    <source>
        <dbReference type="PROSITE" id="PS50983"/>
    </source>
</evidence>
<dbReference type="Pfam" id="PF01497">
    <property type="entry name" value="Peripla_BP_2"/>
    <property type="match status" value="1"/>
</dbReference>
<dbReference type="InterPro" id="IPR050902">
    <property type="entry name" value="ABC_Transporter_SBP"/>
</dbReference>
<comment type="caution">
    <text evidence="4">The sequence shown here is derived from an EMBL/GenBank/DDBJ whole genome shotgun (WGS) entry which is preliminary data.</text>
</comment>
<protein>
    <submittedName>
        <fullName evidence="4">ABC transporter substrate-binding protein</fullName>
    </submittedName>
</protein>
<dbReference type="Proteomes" id="UP000824072">
    <property type="component" value="Unassembled WGS sequence"/>
</dbReference>
<feature type="chain" id="PRO_5038559522" evidence="2">
    <location>
        <begin position="24"/>
        <end position="314"/>
    </location>
</feature>
<dbReference type="SUPFAM" id="SSF53807">
    <property type="entry name" value="Helical backbone' metal receptor"/>
    <property type="match status" value="1"/>
</dbReference>
<proteinExistence type="inferred from homology"/>
<reference evidence="4" key="1">
    <citation type="submission" date="2020-10" db="EMBL/GenBank/DDBJ databases">
        <authorList>
            <person name="Gilroy R."/>
        </authorList>
    </citation>
    <scope>NUCLEOTIDE SEQUENCE</scope>
    <source>
        <strain evidence="4">ChiHcec3-11533</strain>
    </source>
</reference>
<evidence type="ECO:0000313" key="5">
    <source>
        <dbReference type="Proteomes" id="UP000824072"/>
    </source>
</evidence>
<sequence length="314" mass="34973">MQKKILIWAMVLSMLFSTSVFFAAGAEEAAETVAFTDDLGRVVTVDHPQRVAALLGSFAQVWQLAGGQVIATADDAWDDLHLELSEDAVNLGNTKSLNLELLLLSQPDFILASTNTRQNMEWKETLEATDIPVAYFDIEDFDDYLRLLSICTEITGRKDLYEANGTSVQAEIDEVLARSAARLETEEAPTILCMVASASAVYVKNSEGNVLGAMLKSLGCINIADSDAMLLENLSIEHILMSDPDCIFIVQRGDDEEGMKEYVQQYLMEHPAWNKLTAVKNNRVYFMEKNLFNLKPNNRWGEAYAILEDILENA</sequence>
<dbReference type="GO" id="GO:0071281">
    <property type="term" value="P:cellular response to iron ion"/>
    <property type="evidence" value="ECO:0007669"/>
    <property type="project" value="TreeGrafter"/>
</dbReference>
<gene>
    <name evidence="4" type="ORF">IAB02_07800</name>
</gene>
<dbReference type="PANTHER" id="PTHR30535">
    <property type="entry name" value="VITAMIN B12-BINDING PROTEIN"/>
    <property type="match status" value="1"/>
</dbReference>
<dbReference type="EMBL" id="DVMU01000179">
    <property type="protein sequence ID" value="HIU34449.1"/>
    <property type="molecule type" value="Genomic_DNA"/>
</dbReference>
<name>A0A9D1LCA1_9FIRM</name>
<dbReference type="Gene3D" id="3.40.50.1980">
    <property type="entry name" value="Nitrogenase molybdenum iron protein domain"/>
    <property type="match status" value="2"/>
</dbReference>
<dbReference type="PROSITE" id="PS50983">
    <property type="entry name" value="FE_B12_PBP"/>
    <property type="match status" value="1"/>
</dbReference>
<evidence type="ECO:0000256" key="2">
    <source>
        <dbReference type="SAM" id="SignalP"/>
    </source>
</evidence>
<organism evidence="4 5">
    <name type="scientific">Candidatus Pullichristensenella excrementigallinarum</name>
    <dbReference type="NCBI Taxonomy" id="2840907"/>
    <lineage>
        <taxon>Bacteria</taxon>
        <taxon>Bacillati</taxon>
        <taxon>Bacillota</taxon>
        <taxon>Clostridia</taxon>
        <taxon>Candidatus Pullichristensenella</taxon>
    </lineage>
</organism>
<feature type="signal peptide" evidence="2">
    <location>
        <begin position="1"/>
        <end position="23"/>
    </location>
</feature>
<dbReference type="InterPro" id="IPR002491">
    <property type="entry name" value="ABC_transptr_periplasmic_BD"/>
</dbReference>
<reference evidence="4" key="2">
    <citation type="journal article" date="2021" name="PeerJ">
        <title>Extensive microbial diversity within the chicken gut microbiome revealed by metagenomics and culture.</title>
        <authorList>
            <person name="Gilroy R."/>
            <person name="Ravi A."/>
            <person name="Getino M."/>
            <person name="Pursley I."/>
            <person name="Horton D.L."/>
            <person name="Alikhan N.F."/>
            <person name="Baker D."/>
            <person name="Gharbi K."/>
            <person name="Hall N."/>
            <person name="Watson M."/>
            <person name="Adriaenssens E.M."/>
            <person name="Foster-Nyarko E."/>
            <person name="Jarju S."/>
            <person name="Secka A."/>
            <person name="Antonio M."/>
            <person name="Oren A."/>
            <person name="Chaudhuri R.R."/>
            <person name="La Ragione R."/>
            <person name="Hildebrand F."/>
            <person name="Pallen M.J."/>
        </authorList>
    </citation>
    <scope>NUCLEOTIDE SEQUENCE</scope>
    <source>
        <strain evidence="4">ChiHcec3-11533</strain>
    </source>
</reference>
<evidence type="ECO:0000313" key="4">
    <source>
        <dbReference type="EMBL" id="HIU34449.1"/>
    </source>
</evidence>
<feature type="domain" description="Fe/B12 periplasmic-binding" evidence="3">
    <location>
        <begin position="50"/>
        <end position="314"/>
    </location>
</feature>
<comment type="similarity">
    <text evidence="1">Belongs to the bacterial solute-binding protein 8 family.</text>
</comment>
<accession>A0A9D1LCA1</accession>
<dbReference type="AlphaFoldDB" id="A0A9D1LCA1"/>